<dbReference type="AlphaFoldDB" id="A0A2G5VQN0"/>
<dbReference type="OrthoDB" id="10542803at2759"/>
<comment type="caution">
    <text evidence="1">The sequence shown here is derived from an EMBL/GenBank/DDBJ whole genome shotgun (WGS) entry which is preliminary data.</text>
</comment>
<name>A0A2G5VQN0_9PELO</name>
<evidence type="ECO:0000313" key="2">
    <source>
        <dbReference type="Proteomes" id="UP000230233"/>
    </source>
</evidence>
<reference evidence="2" key="1">
    <citation type="submission" date="2017-10" db="EMBL/GenBank/DDBJ databases">
        <title>Rapid genome shrinkage in a self-fertile nematode reveals novel sperm competition proteins.</title>
        <authorList>
            <person name="Yin D."/>
            <person name="Schwarz E.M."/>
            <person name="Thomas C.G."/>
            <person name="Felde R.L."/>
            <person name="Korf I.F."/>
            <person name="Cutter A.D."/>
            <person name="Schartner C.M."/>
            <person name="Ralston E.J."/>
            <person name="Meyer B.J."/>
            <person name="Haag E.S."/>
        </authorList>
    </citation>
    <scope>NUCLEOTIDE SEQUENCE [LARGE SCALE GENOMIC DNA]</scope>
    <source>
        <strain evidence="2">JU1422</strain>
    </source>
</reference>
<evidence type="ECO:0000313" key="1">
    <source>
        <dbReference type="EMBL" id="PIC54093.1"/>
    </source>
</evidence>
<organism evidence="1 2">
    <name type="scientific">Caenorhabditis nigoni</name>
    <dbReference type="NCBI Taxonomy" id="1611254"/>
    <lineage>
        <taxon>Eukaryota</taxon>
        <taxon>Metazoa</taxon>
        <taxon>Ecdysozoa</taxon>
        <taxon>Nematoda</taxon>
        <taxon>Chromadorea</taxon>
        <taxon>Rhabditida</taxon>
        <taxon>Rhabditina</taxon>
        <taxon>Rhabditomorpha</taxon>
        <taxon>Rhabditoidea</taxon>
        <taxon>Rhabditidae</taxon>
        <taxon>Peloderinae</taxon>
        <taxon>Caenorhabditis</taxon>
    </lineage>
</organism>
<proteinExistence type="predicted"/>
<gene>
    <name evidence="1" type="primary">Cnig_chr_I.g3494</name>
    <name evidence="1" type="ORF">B9Z55_003494</name>
</gene>
<protein>
    <submittedName>
        <fullName evidence="1">Uncharacterized protein</fullName>
    </submittedName>
</protein>
<keyword evidence="2" id="KW-1185">Reference proteome</keyword>
<sequence length="91" mass="10372">MDFCNFITSSPTSQRQEASLQWNQPKMSENELNEIADEALKVVCQYLSVLDMKASRITVSRNMSTRTLLSGEVLLESRRHQNCVPMVKGSY</sequence>
<dbReference type="Proteomes" id="UP000230233">
    <property type="component" value="Chromosome I"/>
</dbReference>
<dbReference type="EMBL" id="PDUG01000001">
    <property type="protein sequence ID" value="PIC54093.1"/>
    <property type="molecule type" value="Genomic_DNA"/>
</dbReference>
<accession>A0A2G5VQN0</accession>